<feature type="compositionally biased region" description="Acidic residues" evidence="6">
    <location>
        <begin position="393"/>
        <end position="404"/>
    </location>
</feature>
<evidence type="ECO:0000256" key="3">
    <source>
        <dbReference type="ARBA" id="ARBA00022574"/>
    </source>
</evidence>
<dbReference type="Pfam" id="PF23098">
    <property type="entry name" value="Beta-prop_NOL10_N"/>
    <property type="match status" value="1"/>
</dbReference>
<organism evidence="10 11">
    <name type="scientific">Stichopus japonicus</name>
    <name type="common">Sea cucumber</name>
    <dbReference type="NCBI Taxonomy" id="307972"/>
    <lineage>
        <taxon>Eukaryota</taxon>
        <taxon>Metazoa</taxon>
        <taxon>Echinodermata</taxon>
        <taxon>Eleutherozoa</taxon>
        <taxon>Echinozoa</taxon>
        <taxon>Holothuroidea</taxon>
        <taxon>Aspidochirotacea</taxon>
        <taxon>Aspidochirotida</taxon>
        <taxon>Stichopodidae</taxon>
        <taxon>Apostichopus</taxon>
    </lineage>
</organism>
<dbReference type="GO" id="GO:0030686">
    <property type="term" value="C:90S preribosome"/>
    <property type="evidence" value="ECO:0007669"/>
    <property type="project" value="TreeGrafter"/>
</dbReference>
<evidence type="ECO:0000259" key="7">
    <source>
        <dbReference type="Pfam" id="PF08159"/>
    </source>
</evidence>
<comment type="similarity">
    <text evidence="2">Belongs to the WD repeat NOL10/ENP2 family.</text>
</comment>
<dbReference type="Gene3D" id="2.130.10.10">
    <property type="entry name" value="YVTN repeat-like/Quinoprotein amine dehydrogenase"/>
    <property type="match status" value="1"/>
</dbReference>
<dbReference type="SUPFAM" id="SSF50978">
    <property type="entry name" value="WD40 repeat-like"/>
    <property type="match status" value="1"/>
</dbReference>
<keyword evidence="3" id="KW-0853">WD repeat</keyword>
<evidence type="ECO:0000256" key="1">
    <source>
        <dbReference type="ARBA" id="ARBA00004604"/>
    </source>
</evidence>
<name>A0A2G8L051_STIJA</name>
<evidence type="ECO:0000313" key="11">
    <source>
        <dbReference type="Proteomes" id="UP000230750"/>
    </source>
</evidence>
<dbReference type="OrthoDB" id="273340at2759"/>
<dbReference type="Pfam" id="PF23097">
    <property type="entry name" value="NOL10_2nd"/>
    <property type="match status" value="1"/>
</dbReference>
<dbReference type="PANTHER" id="PTHR14927:SF0">
    <property type="entry name" value="NUCLEOLAR PROTEIN 10"/>
    <property type="match status" value="1"/>
</dbReference>
<dbReference type="InterPro" id="IPR015943">
    <property type="entry name" value="WD40/YVTN_repeat-like_dom_sf"/>
</dbReference>
<reference evidence="10 11" key="1">
    <citation type="journal article" date="2017" name="PLoS Biol.">
        <title>The sea cucumber genome provides insights into morphological evolution and visceral regeneration.</title>
        <authorList>
            <person name="Zhang X."/>
            <person name="Sun L."/>
            <person name="Yuan J."/>
            <person name="Sun Y."/>
            <person name="Gao Y."/>
            <person name="Zhang L."/>
            <person name="Li S."/>
            <person name="Dai H."/>
            <person name="Hamel J.F."/>
            <person name="Liu C."/>
            <person name="Yu Y."/>
            <person name="Liu S."/>
            <person name="Lin W."/>
            <person name="Guo K."/>
            <person name="Jin S."/>
            <person name="Xu P."/>
            <person name="Storey K.B."/>
            <person name="Huan P."/>
            <person name="Zhang T."/>
            <person name="Zhou Y."/>
            <person name="Zhang J."/>
            <person name="Lin C."/>
            <person name="Li X."/>
            <person name="Xing L."/>
            <person name="Huo D."/>
            <person name="Sun M."/>
            <person name="Wang L."/>
            <person name="Mercier A."/>
            <person name="Li F."/>
            <person name="Yang H."/>
            <person name="Xiang J."/>
        </authorList>
    </citation>
    <scope>NUCLEOTIDE SEQUENCE [LARGE SCALE GENOMIC DNA]</scope>
    <source>
        <strain evidence="10">Shaxun</strain>
        <tissue evidence="10">Muscle</tissue>
    </source>
</reference>
<keyword evidence="11" id="KW-1185">Reference proteome</keyword>
<sequence length="503" mass="57112">MLKDGPAYLLKDGFFVVIELELSVNDRAMNCCDMNPAHHLLAAGTAEGKVICWDPRSRGQVGELDCALSSVNGQTEILRVPSVTAFKFKDALHFAVGTSTGQILLYDIRSDKPILVKDHRNQLPIKSIHYKADMDLVLSADKKGLKMWNERTGKPFVTIEPDADINDVCVVPNSGLVLMANEAPKMSIYFTPSLGPAPKWCSFLDNLTEELEENPQSEVYDDYKFVTKSELDGLGLGHLIGSSLLRAYMHGYFMDIRLYHKAKSIADPFAYDNYKKNLIQKKIEEARSNRVKKLKKLPKVNAALALKLQDEGEAKKTAKVKDKKTADGILQDSRFSALFENPDFQVDEESEEYRLAKPLISKQQKRRDKEITASAQTRDEDEVEEMEGRASSDEDSSSDDDKEWLEEMREQRKKIKQERRVKELRRQMDEMNQCTRKSLGERISLSVGRPATGKSAAAVNESTFHLGADEKVQRQIEKDRLHHQERKKLRRSAGSLSKKKYRP</sequence>
<dbReference type="PANTHER" id="PTHR14927">
    <property type="entry name" value="NUCLEOLAR PROTEIN 10"/>
    <property type="match status" value="1"/>
</dbReference>
<comment type="caution">
    <text evidence="10">The sequence shown here is derived from an EMBL/GenBank/DDBJ whole genome shotgun (WGS) entry which is preliminary data.</text>
</comment>
<dbReference type="EMBL" id="MRZV01000278">
    <property type="protein sequence ID" value="PIK53646.1"/>
    <property type="molecule type" value="Genomic_DNA"/>
</dbReference>
<feature type="domain" description="Nucleolar protein 10-like N-terminal" evidence="9">
    <location>
        <begin position="28"/>
        <end position="214"/>
    </location>
</feature>
<keyword evidence="5" id="KW-0539">Nucleus</keyword>
<feature type="compositionally biased region" description="Basic and acidic residues" evidence="6">
    <location>
        <begin position="467"/>
        <end position="482"/>
    </location>
</feature>
<evidence type="ECO:0000256" key="5">
    <source>
        <dbReference type="ARBA" id="ARBA00023242"/>
    </source>
</evidence>
<evidence type="ECO:0000313" key="10">
    <source>
        <dbReference type="EMBL" id="PIK53646.1"/>
    </source>
</evidence>
<dbReference type="Proteomes" id="UP000230750">
    <property type="component" value="Unassembled WGS sequence"/>
</dbReference>
<dbReference type="Pfam" id="PF08159">
    <property type="entry name" value="NUC153"/>
    <property type="match status" value="1"/>
</dbReference>
<proteinExistence type="inferred from homology"/>
<evidence type="ECO:0000259" key="9">
    <source>
        <dbReference type="Pfam" id="PF23098"/>
    </source>
</evidence>
<feature type="compositionally biased region" description="Basic and acidic residues" evidence="6">
    <location>
        <begin position="418"/>
        <end position="429"/>
    </location>
</feature>
<dbReference type="InterPro" id="IPR040382">
    <property type="entry name" value="NOL10/Enp2"/>
</dbReference>
<dbReference type="InterPro" id="IPR012580">
    <property type="entry name" value="NUC153"/>
</dbReference>
<dbReference type="InterPro" id="IPR056550">
    <property type="entry name" value="NOL10_2nd"/>
</dbReference>
<dbReference type="InterPro" id="IPR056551">
    <property type="entry name" value="Beta-prop_NOL10_N"/>
</dbReference>
<feature type="domain" description="Nucleolar protein 10-like second" evidence="8">
    <location>
        <begin position="219"/>
        <end position="267"/>
    </location>
</feature>
<dbReference type="GO" id="GO:0032040">
    <property type="term" value="C:small-subunit processome"/>
    <property type="evidence" value="ECO:0007669"/>
    <property type="project" value="TreeGrafter"/>
</dbReference>
<evidence type="ECO:0000256" key="4">
    <source>
        <dbReference type="ARBA" id="ARBA00022737"/>
    </source>
</evidence>
<feature type="domain" description="NUC153" evidence="7">
    <location>
        <begin position="332"/>
        <end position="358"/>
    </location>
</feature>
<accession>A0A2G8L051</accession>
<gene>
    <name evidence="10" type="ORF">BSL78_09458</name>
</gene>
<keyword evidence="4" id="KW-0677">Repeat</keyword>
<dbReference type="InterPro" id="IPR036322">
    <property type="entry name" value="WD40_repeat_dom_sf"/>
</dbReference>
<protein>
    <submittedName>
        <fullName evidence="10">Putative nucleolar protein 10</fullName>
    </submittedName>
</protein>
<dbReference type="AlphaFoldDB" id="A0A2G8L051"/>
<dbReference type="STRING" id="307972.A0A2G8L051"/>
<feature type="region of interest" description="Disordered" evidence="6">
    <location>
        <begin position="355"/>
        <end position="503"/>
    </location>
</feature>
<comment type="subcellular location">
    <subcellularLocation>
        <location evidence="1">Nucleus</location>
        <location evidence="1">Nucleolus</location>
    </subcellularLocation>
</comment>
<evidence type="ECO:0000256" key="2">
    <source>
        <dbReference type="ARBA" id="ARBA00005264"/>
    </source>
</evidence>
<dbReference type="GO" id="GO:0000462">
    <property type="term" value="P:maturation of SSU-rRNA from tricistronic rRNA transcript (SSU-rRNA, 5.8S rRNA, LSU-rRNA)"/>
    <property type="evidence" value="ECO:0007669"/>
    <property type="project" value="TreeGrafter"/>
</dbReference>
<feature type="compositionally biased region" description="Basic residues" evidence="6">
    <location>
        <begin position="483"/>
        <end position="503"/>
    </location>
</feature>
<evidence type="ECO:0000256" key="6">
    <source>
        <dbReference type="SAM" id="MobiDB-lite"/>
    </source>
</evidence>
<evidence type="ECO:0000259" key="8">
    <source>
        <dbReference type="Pfam" id="PF23097"/>
    </source>
</evidence>